<evidence type="ECO:0000256" key="2">
    <source>
        <dbReference type="SAM" id="MobiDB-lite"/>
    </source>
</evidence>
<feature type="region of interest" description="Disordered" evidence="2">
    <location>
        <begin position="701"/>
        <end position="730"/>
    </location>
</feature>
<evidence type="ECO:0000256" key="1">
    <source>
        <dbReference type="SAM" id="Coils"/>
    </source>
</evidence>
<feature type="region of interest" description="Disordered" evidence="2">
    <location>
        <begin position="1401"/>
        <end position="1424"/>
    </location>
</feature>
<reference evidence="3" key="2">
    <citation type="submission" date="2019-06" db="EMBL/GenBank/DDBJ databases">
        <title>Genomics analysis of Aphanomyces spp. identifies a new class of oomycete effector associated with host adaptation.</title>
        <authorList>
            <person name="Gaulin E."/>
        </authorList>
    </citation>
    <scope>NUCLEOTIDE SEQUENCE</scope>
    <source>
        <strain evidence="3">CBS 578.67</strain>
    </source>
</reference>
<dbReference type="EMBL" id="CAADRA010005411">
    <property type="protein sequence ID" value="VFT89603.1"/>
    <property type="molecule type" value="Genomic_DNA"/>
</dbReference>
<accession>A0A485KXT1</accession>
<feature type="region of interest" description="Disordered" evidence="2">
    <location>
        <begin position="1293"/>
        <end position="1314"/>
    </location>
</feature>
<dbReference type="EMBL" id="VJMH01005390">
    <property type="protein sequence ID" value="KAF0696498.1"/>
    <property type="molecule type" value="Genomic_DNA"/>
</dbReference>
<keyword evidence="1" id="KW-0175">Coiled coil</keyword>
<proteinExistence type="predicted"/>
<evidence type="ECO:0000313" key="5">
    <source>
        <dbReference type="Proteomes" id="UP000332933"/>
    </source>
</evidence>
<feature type="compositionally biased region" description="Pro residues" evidence="2">
    <location>
        <begin position="933"/>
        <end position="942"/>
    </location>
</feature>
<feature type="region of interest" description="Disordered" evidence="2">
    <location>
        <begin position="1052"/>
        <end position="1077"/>
    </location>
</feature>
<sequence length="1474" mass="162256">MLMRTRKVSVTDDGGETGTLARPFRLDMPPPRPLPSLGKKAGVQLHPVAPRTPVTRASSRLQLFQAKKRSKLDHSHDFDRKAVVTPEKELEDYFPRDAAGSSLSTHEYGGFEDEGNGICGVVVGGNVGIGTERRASDKRGSTTLIVADDSKRMTKELAALKSIQGRIDHVMHAFDESMSKASGDAGGFDSSGDVVAPPLTWKVGEILMATHESLTMASGFNERLFTKDMDEVKVLMSRDSQSVVDDWATENTPAMRKITKLFHETVGLLQEMKSTDLHGGGHHHHHHHGSNLLLASSPSASMMAPLTSVASSVTPIVRQMSTTGPMDDATKVVLRLQNEKSILMGQLTETSNMYTAIAEIVKDREREVKRLHTLLTVRTDEVAKLKQDIFVKHNEDAKKEEGEKTVALWKEKYMGLYAIHQVVDKREREASKRGTDLSAQLKDMTAREGHAQTQLKETMSMLTACQEENKDQADKLMRLEGLQSHGVNHQYEFEIKELKAKLKELKDHADETQKVHKKALERQRTELKKHFDGMLKVGGHGFTESHLLLTGNDTLFRRSSVSAPTTAAPDLPVEVDDDDEEDANDEGEDGPTISDDDDDETGDEMVEDAMATNNGSHRGSVLTRSRRASVQEQQIHHQISGMITKAFVDGSMGQSLAAVVPPTDMVSLPQLSNSRRRSIMIQVKGMPVQVDVLVGSRDDSNMQLSRSIASERRRRTSMKGSISSHDLTREAQMSSSFDGSDAAAAFDATMEAIDGHGNDADDADEENPELTMDDRLFQLKLKFETEKAVLKRKYIDSMLQFRQQIIEQYDKKATEMTKKHRSDVLRITHVAESKYGKLLDEKETLLKEARRTIKSLYKTLGARPTPSSFAATGDPVDETPPETATVQRILRSTYSLVAAKRMSTRLKSRRQSEIAALVSELQQLGDPRRSSQPPTPVDPRPLSPGSSIGLADDENDDDGGVTSTRHSPVALAVTPSPRLTTPEPLPEDMESHAMALLPATMLSPTTSVDISLAGPQPPPPELRVFEPRSLAPRPTIAPDNEQTTASTIARPSMRHHATQVGEDDWADRSTTTSELEPPHKTFSKFVLEGSGLKQPSSPPKKGQSLYELAHPEAAASHGGGGATSCTRPPVLLTEPMLLVPRLLLGHHAVARNAMYTPPSVDKVPTRHAVHQLLENYANTLTTLRENINWNKWSCVLKCLGLKRMEDVLRVEMDTSSTVDHALVRLRRRFVTKRAAFSMAHAQLQHQQKETWSHCMDALVHYNTMGGGASSSPNQQGTATAGAGALDIRGTSLELDSPATTSTPHSPHAFSPRHSVTAPATTMTTMTTMISSPADLLDRCRSPLRALTMTSARAPNDVSKRALALASLLPTDISMLSMEERHRYLLELHAYLQSPILSAQPVPPPSRASKLPVESQTTIKGIPAQSPFMRRKALESLQRSMLHTRQHYAESSDSSHYAVDQSGRSKLGQHRPPTF</sequence>
<keyword evidence="5" id="KW-1185">Reference proteome</keyword>
<feature type="region of interest" description="Disordered" evidence="2">
    <location>
        <begin position="1"/>
        <end position="30"/>
    </location>
</feature>
<evidence type="ECO:0000313" key="3">
    <source>
        <dbReference type="EMBL" id="KAF0696498.1"/>
    </source>
</evidence>
<feature type="region of interest" description="Disordered" evidence="2">
    <location>
        <begin position="428"/>
        <end position="448"/>
    </location>
</feature>
<feature type="region of interest" description="Disordered" evidence="2">
    <location>
        <begin position="561"/>
        <end position="602"/>
    </location>
</feature>
<feature type="region of interest" description="Disordered" evidence="2">
    <location>
        <begin position="921"/>
        <end position="985"/>
    </location>
</feature>
<feature type="coiled-coil region" evidence="1">
    <location>
        <begin position="488"/>
        <end position="522"/>
    </location>
</feature>
<feature type="region of interest" description="Disordered" evidence="2">
    <location>
        <begin position="864"/>
        <end position="883"/>
    </location>
</feature>
<dbReference type="Proteomes" id="UP000332933">
    <property type="component" value="Unassembled WGS sequence"/>
</dbReference>
<gene>
    <name evidence="4" type="primary">Aste57867_12754</name>
    <name evidence="3" type="ORF">As57867_012706</name>
    <name evidence="4" type="ORF">ASTE57867_12754</name>
</gene>
<protein>
    <submittedName>
        <fullName evidence="4">Aste57867_12754 protein</fullName>
    </submittedName>
</protein>
<feature type="compositionally biased region" description="Acidic residues" evidence="2">
    <location>
        <begin position="573"/>
        <end position="602"/>
    </location>
</feature>
<feature type="region of interest" description="Disordered" evidence="2">
    <location>
        <begin position="1439"/>
        <end position="1474"/>
    </location>
</feature>
<name>A0A485KXT1_9STRA</name>
<organism evidence="4 5">
    <name type="scientific">Aphanomyces stellatus</name>
    <dbReference type="NCBI Taxonomy" id="120398"/>
    <lineage>
        <taxon>Eukaryota</taxon>
        <taxon>Sar</taxon>
        <taxon>Stramenopiles</taxon>
        <taxon>Oomycota</taxon>
        <taxon>Saprolegniomycetes</taxon>
        <taxon>Saprolegniales</taxon>
        <taxon>Verrucalvaceae</taxon>
        <taxon>Aphanomyces</taxon>
    </lineage>
</organism>
<evidence type="ECO:0000313" key="4">
    <source>
        <dbReference type="EMBL" id="VFT89603.1"/>
    </source>
</evidence>
<feature type="compositionally biased region" description="Polar residues" evidence="2">
    <location>
        <begin position="1439"/>
        <end position="1454"/>
    </location>
</feature>
<reference evidence="4 5" key="1">
    <citation type="submission" date="2019-03" db="EMBL/GenBank/DDBJ databases">
        <authorList>
            <person name="Gaulin E."/>
            <person name="Dumas B."/>
        </authorList>
    </citation>
    <scope>NUCLEOTIDE SEQUENCE [LARGE SCALE GENOMIC DNA]</scope>
    <source>
        <strain evidence="4">CBS 568.67</strain>
    </source>
</reference>
<dbReference type="OrthoDB" id="75798at2759"/>